<protein>
    <submittedName>
        <fullName evidence="3">VPS9 domain-containing protein 1</fullName>
    </submittedName>
</protein>
<keyword evidence="2" id="KW-0812">Transmembrane</keyword>
<keyword evidence="2" id="KW-0472">Membrane</keyword>
<dbReference type="InterPro" id="IPR037191">
    <property type="entry name" value="VPS9_dom_sf"/>
</dbReference>
<gene>
    <name evidence="3" type="primary">Vps9d1</name>
    <name evidence="3" type="ORF">TNIN_261731</name>
</gene>
<evidence type="ECO:0000256" key="2">
    <source>
        <dbReference type="SAM" id="Phobius"/>
    </source>
</evidence>
<feature type="transmembrane region" description="Helical" evidence="2">
    <location>
        <begin position="154"/>
        <end position="177"/>
    </location>
</feature>
<keyword evidence="4" id="KW-1185">Reference proteome</keyword>
<dbReference type="Proteomes" id="UP000886998">
    <property type="component" value="Unassembled WGS sequence"/>
</dbReference>
<dbReference type="OrthoDB" id="10264848at2759"/>
<evidence type="ECO:0000256" key="1">
    <source>
        <dbReference type="SAM" id="Coils"/>
    </source>
</evidence>
<reference evidence="3" key="1">
    <citation type="submission" date="2020-08" db="EMBL/GenBank/DDBJ databases">
        <title>Multicomponent nature underlies the extraordinary mechanical properties of spider dragline silk.</title>
        <authorList>
            <person name="Kono N."/>
            <person name="Nakamura H."/>
            <person name="Mori M."/>
            <person name="Yoshida Y."/>
            <person name="Ohtoshi R."/>
            <person name="Malay A.D."/>
            <person name="Moran D.A.P."/>
            <person name="Tomita M."/>
            <person name="Numata K."/>
            <person name="Arakawa K."/>
        </authorList>
    </citation>
    <scope>NUCLEOTIDE SEQUENCE</scope>
</reference>
<accession>A0A8X6YE30</accession>
<evidence type="ECO:0000313" key="4">
    <source>
        <dbReference type="Proteomes" id="UP000886998"/>
    </source>
</evidence>
<sequence>MDSSGNYQVAFAKYLQSLSVLSLYLNEMFASFGFQKMLERNKEVKQVLSMIHECSDRMTVIVDGGKKESPKNTIPKKNSVSNVQPCSDFTTTYTKKFPAFEKLENDNMALIKRYQWRFEKATDKNAKANLKLELERQLIENDLIAKKKYNEVSFLTLITKISSLVINIFLNFFVLAVKKLQKERVRLMENEMKKLLESNQNLNEKQKEKQELYLSVLQYTKTETWPCTWKLNNLEITSTEAAEKIFLKTVRCSRHPLAQWLLVMQTNIKREIDTMLKRNSIYQALLPECPLIMEEDELSVTENSKEFLINSSKAGAVQISKIFLLSLKKFLENISLEITNTIENILEIFYLIYKSLLPDDSEEICHRLIENHILDPIWPNIFILFRYVRRIMRILFFMRKSEIILNLPSEYKTLETMIAHRNSDPKKFGFSSKEDIGSEVYTNSILLLQRLTNSNSMTEKLGCLVDVAKTICGNFSSSQMSPNRRRLYMFGEEGYALSSFLTALKYIEIRKIIDEQNGDDQN</sequence>
<keyword evidence="2" id="KW-1133">Transmembrane helix</keyword>
<comment type="caution">
    <text evidence="3">The sequence shown here is derived from an EMBL/GenBank/DDBJ whole genome shotgun (WGS) entry which is preliminary data.</text>
</comment>
<evidence type="ECO:0000313" key="3">
    <source>
        <dbReference type="EMBL" id="GFY70613.1"/>
    </source>
</evidence>
<keyword evidence="1" id="KW-0175">Coiled coil</keyword>
<organism evidence="3 4">
    <name type="scientific">Trichonephila inaurata madagascariensis</name>
    <dbReference type="NCBI Taxonomy" id="2747483"/>
    <lineage>
        <taxon>Eukaryota</taxon>
        <taxon>Metazoa</taxon>
        <taxon>Ecdysozoa</taxon>
        <taxon>Arthropoda</taxon>
        <taxon>Chelicerata</taxon>
        <taxon>Arachnida</taxon>
        <taxon>Araneae</taxon>
        <taxon>Araneomorphae</taxon>
        <taxon>Entelegynae</taxon>
        <taxon>Araneoidea</taxon>
        <taxon>Nephilidae</taxon>
        <taxon>Trichonephila</taxon>
        <taxon>Trichonephila inaurata</taxon>
    </lineage>
</organism>
<name>A0A8X6YE30_9ARAC</name>
<dbReference type="SUPFAM" id="SSF109993">
    <property type="entry name" value="VPS9 domain"/>
    <property type="match status" value="1"/>
</dbReference>
<feature type="coiled-coil region" evidence="1">
    <location>
        <begin position="178"/>
        <end position="212"/>
    </location>
</feature>
<dbReference type="EMBL" id="BMAV01018351">
    <property type="protein sequence ID" value="GFY70613.1"/>
    <property type="molecule type" value="Genomic_DNA"/>
</dbReference>
<dbReference type="AlphaFoldDB" id="A0A8X6YE30"/>
<proteinExistence type="predicted"/>